<evidence type="ECO:0000313" key="3">
    <source>
        <dbReference type="Proteomes" id="UP000270094"/>
    </source>
</evidence>
<gene>
    <name evidence="2" type="ORF">SVUK_LOCUS9410</name>
</gene>
<feature type="region of interest" description="Disordered" evidence="1">
    <location>
        <begin position="235"/>
        <end position="274"/>
    </location>
</feature>
<dbReference type="OrthoDB" id="5895132at2759"/>
<evidence type="ECO:0000256" key="1">
    <source>
        <dbReference type="SAM" id="MobiDB-lite"/>
    </source>
</evidence>
<proteinExistence type="predicted"/>
<name>A0A3P7L4T4_STRVU</name>
<accession>A0A3P7L4T4</accession>
<feature type="region of interest" description="Disordered" evidence="1">
    <location>
        <begin position="33"/>
        <end position="67"/>
    </location>
</feature>
<dbReference type="Proteomes" id="UP000270094">
    <property type="component" value="Unassembled WGS sequence"/>
</dbReference>
<feature type="region of interest" description="Disordered" evidence="1">
    <location>
        <begin position="136"/>
        <end position="155"/>
    </location>
</feature>
<organism evidence="2 3">
    <name type="scientific">Strongylus vulgaris</name>
    <name type="common">Blood worm</name>
    <dbReference type="NCBI Taxonomy" id="40348"/>
    <lineage>
        <taxon>Eukaryota</taxon>
        <taxon>Metazoa</taxon>
        <taxon>Ecdysozoa</taxon>
        <taxon>Nematoda</taxon>
        <taxon>Chromadorea</taxon>
        <taxon>Rhabditida</taxon>
        <taxon>Rhabditina</taxon>
        <taxon>Rhabditomorpha</taxon>
        <taxon>Strongyloidea</taxon>
        <taxon>Strongylidae</taxon>
        <taxon>Strongylus</taxon>
    </lineage>
</organism>
<reference evidence="2 3" key="1">
    <citation type="submission" date="2018-11" db="EMBL/GenBank/DDBJ databases">
        <authorList>
            <consortium name="Pathogen Informatics"/>
        </authorList>
    </citation>
    <scope>NUCLEOTIDE SEQUENCE [LARGE SCALE GENOMIC DNA]</scope>
</reference>
<protein>
    <submittedName>
        <fullName evidence="2">Uncharacterized protein</fullName>
    </submittedName>
</protein>
<keyword evidence="3" id="KW-1185">Reference proteome</keyword>
<sequence length="290" mass="32286">MAGPLVRLRQITMVIEANSRGFTTTKREQVAKSDSCASQKETVDGPVIEASDYIRRDRDGSFDNENTTLSFETENHEKPRTAEFGSPLSAAISTEENEPKLTGKYCKGKKMSKEAIENHGCVPPKRRCLAGLEEGSSEAGNNLKTGEAFGETDGEFTYATPDYEWIDEFEENVPRTNAKHTTTPKWNELVKEIAPRFSPMAFASSSSIAQGCALRYNEAGLRPMNPDYDRLAFDISDEDEGHEGQTENQTENQMGEIPTKKTCKSYQKGKEEKSKEGKALIPLFLGRFVD</sequence>
<evidence type="ECO:0000313" key="2">
    <source>
        <dbReference type="EMBL" id="VDM74412.1"/>
    </source>
</evidence>
<dbReference type="AlphaFoldDB" id="A0A3P7L4T4"/>
<feature type="compositionally biased region" description="Basic and acidic residues" evidence="1">
    <location>
        <begin position="52"/>
        <end position="61"/>
    </location>
</feature>
<dbReference type="EMBL" id="UYYB01094470">
    <property type="protein sequence ID" value="VDM74412.1"/>
    <property type="molecule type" value="Genomic_DNA"/>
</dbReference>